<gene>
    <name evidence="2" type="ORF">DIT68_13610</name>
</gene>
<dbReference type="SUPFAM" id="SSF48452">
    <property type="entry name" value="TPR-like"/>
    <property type="match status" value="5"/>
</dbReference>
<dbReference type="OrthoDB" id="9814448at2"/>
<feature type="repeat" description="TPR" evidence="1">
    <location>
        <begin position="622"/>
        <end position="655"/>
    </location>
</feature>
<evidence type="ECO:0000313" key="2">
    <source>
        <dbReference type="EMBL" id="PWH82928.1"/>
    </source>
</evidence>
<protein>
    <recommendedName>
        <fullName evidence="4">Outer membrane lipoprotein BamD-like domain-containing protein</fullName>
    </recommendedName>
</protein>
<dbReference type="PANTHER" id="PTHR10098">
    <property type="entry name" value="RAPSYN-RELATED"/>
    <property type="match status" value="1"/>
</dbReference>
<sequence>MITTRGFIFLVSILLSAVVWSQSTEKYSGDYADFYRAEELFEKEQYSAAREVFTTFLEGFSDPQDPQYIKARYYVGISALELYNTDAVKILMEFNNEYPESIYKNGIYFKIGEHFYQRKKYKDAREWLYKTDPTQIDTAQVAAYHFKLGYSNFQLSDYTAARNEFFDIKDGNSSYSAPALYYYSHIAYKNKTYSEALVGFLKLRENPTFKDEVSYYLTQIYYLLGDYEKVTEFAPNFSAEENGIANNSAEMNLLIGDAYYKVEKFDEAVAYLEDYSNRKPMSRDQSYALGYAYFKSNNYEKAIRLFDRVSRTEDKLGQTSFYHIAQAYLYKEELNYARTAFRSAAGLNFDPIVQEDALYNYAVLSYKLDYNPYNEAIKAFELFLTEFPNSERKEDVYSYLVNVYSSTKNYAEALKSLERIPNLNIKLKTAYQVVSYNMGIEKYERGDFPGCISALKGVAKYDVDPMITGKAKFWEADAHYMMKEWSLSLQEFREFLNVPGMNDVELKQSAYYNIAYIYFEQEDWTQAIQAFRTFTQLNDIQNENKLADAFARIGDCYYTKEDPDFQKSAMNYEKALSYKIAKKDHYLYSLSKVYKLIPGKRAEQISTLNRILKDFPKSSFVIPAKFDIAMSYKNGGNYDNALINFEHIVNNYPDNILVKDALIEIADIKFKQEKYQESESYFRRVLSEFTLDDPTCKRATQGIVDVYRATRRQDKIVGLSKEYACADISEDDEEIFFYETASELYVNENYDEAIPELNKYLNRYPNGRFTVQLLSYLADIYYQRSEEELAITYYENIINRPNSAFTEEALVRTSKLLYNNEEYSRALPHYEKLESLASKAQIVFNTRVGLMRTNFILENFAKAAIAANKVLQDELLDDKEIRIEGNYIAGMSMFEIKEYQKSLPFLRWTADNTGKVRGTEALYTLTYANYHLEDYAKAEQLHNELLQRKPAYDYWIAKSLILQTRVFMMKDDLFQAEQTIDLVIKNYPNQNDGVLIEADKVKSELMQLKNSPDDFEDDTNRMIDINNGGDE</sequence>
<dbReference type="InterPro" id="IPR019734">
    <property type="entry name" value="TPR_rpt"/>
</dbReference>
<dbReference type="PROSITE" id="PS50005">
    <property type="entry name" value="TPR"/>
    <property type="match status" value="3"/>
</dbReference>
<keyword evidence="1" id="KW-0802">TPR repeat</keyword>
<evidence type="ECO:0000313" key="3">
    <source>
        <dbReference type="Proteomes" id="UP000245370"/>
    </source>
</evidence>
<dbReference type="EMBL" id="QFRJ01000013">
    <property type="protein sequence ID" value="PWH82928.1"/>
    <property type="molecule type" value="Genomic_DNA"/>
</dbReference>
<keyword evidence="3" id="KW-1185">Reference proteome</keyword>
<dbReference type="RefSeq" id="WP_109360369.1">
    <property type="nucleotide sequence ID" value="NZ_QFRJ01000013.1"/>
</dbReference>
<dbReference type="InterPro" id="IPR011990">
    <property type="entry name" value="TPR-like_helical_dom_sf"/>
</dbReference>
<evidence type="ECO:0000256" key="1">
    <source>
        <dbReference type="PROSITE-ProRule" id="PRU00339"/>
    </source>
</evidence>
<reference evidence="2 3" key="2">
    <citation type="submission" date="2018-05" db="EMBL/GenBank/DDBJ databases">
        <authorList>
            <person name="Lanie J.A."/>
            <person name="Ng W.-L."/>
            <person name="Kazmierczak K.M."/>
            <person name="Andrzejewski T.M."/>
            <person name="Davidsen T.M."/>
            <person name="Wayne K.J."/>
            <person name="Tettelin H."/>
            <person name="Glass J.I."/>
            <person name="Rusch D."/>
            <person name="Podicherti R."/>
            <person name="Tsui H.-C.T."/>
            <person name="Winkler M.E."/>
        </authorList>
    </citation>
    <scope>NUCLEOTIDE SEQUENCE [LARGE SCALE GENOMIC DNA]</scope>
    <source>
        <strain evidence="2 3">C305</strain>
    </source>
</reference>
<evidence type="ECO:0008006" key="4">
    <source>
        <dbReference type="Google" id="ProtNLM"/>
    </source>
</evidence>
<dbReference type="Pfam" id="PF13432">
    <property type="entry name" value="TPR_16"/>
    <property type="match status" value="2"/>
</dbReference>
<accession>A0A2U2X562</accession>
<comment type="caution">
    <text evidence="2">The sequence shown here is derived from an EMBL/GenBank/DDBJ whole genome shotgun (WGS) entry which is preliminary data.</text>
</comment>
<dbReference type="SUPFAM" id="SSF81901">
    <property type="entry name" value="HCP-like"/>
    <property type="match status" value="1"/>
</dbReference>
<dbReference type="Proteomes" id="UP000245370">
    <property type="component" value="Unassembled WGS sequence"/>
</dbReference>
<dbReference type="Gene3D" id="1.25.40.10">
    <property type="entry name" value="Tetratricopeptide repeat domain"/>
    <property type="match status" value="7"/>
</dbReference>
<dbReference type="PANTHER" id="PTHR10098:SF108">
    <property type="entry name" value="TETRATRICOPEPTIDE REPEAT PROTEIN 28"/>
    <property type="match status" value="1"/>
</dbReference>
<name>A0A2U2X562_9FLAO</name>
<feature type="repeat" description="TPR" evidence="1">
    <location>
        <begin position="283"/>
        <end position="316"/>
    </location>
</feature>
<dbReference type="Pfam" id="PF13174">
    <property type="entry name" value="TPR_6"/>
    <property type="match status" value="3"/>
</dbReference>
<dbReference type="AlphaFoldDB" id="A0A2U2X562"/>
<dbReference type="SMART" id="SM00028">
    <property type="entry name" value="TPR"/>
    <property type="match status" value="11"/>
</dbReference>
<feature type="repeat" description="TPR" evidence="1">
    <location>
        <begin position="508"/>
        <end position="541"/>
    </location>
</feature>
<reference evidence="2 3" key="1">
    <citation type="submission" date="2018-05" db="EMBL/GenBank/DDBJ databases">
        <title>Brumimicrobium oceani sp. nov., isolated from coastal sediment.</title>
        <authorList>
            <person name="Kou Y."/>
        </authorList>
    </citation>
    <scope>NUCLEOTIDE SEQUENCE [LARGE SCALE GENOMIC DNA]</scope>
    <source>
        <strain evidence="2 3">C305</strain>
    </source>
</reference>
<proteinExistence type="predicted"/>
<organism evidence="2 3">
    <name type="scientific">Brumimicrobium oceani</name>
    <dbReference type="NCBI Taxonomy" id="2100725"/>
    <lineage>
        <taxon>Bacteria</taxon>
        <taxon>Pseudomonadati</taxon>
        <taxon>Bacteroidota</taxon>
        <taxon>Flavobacteriia</taxon>
        <taxon>Flavobacteriales</taxon>
        <taxon>Crocinitomicaceae</taxon>
        <taxon>Brumimicrobium</taxon>
    </lineage>
</organism>